<feature type="domain" description="Cytochrome c" evidence="8">
    <location>
        <begin position="28"/>
        <end position="128"/>
    </location>
</feature>
<dbReference type="InterPro" id="IPR036909">
    <property type="entry name" value="Cyt_c-like_dom_sf"/>
</dbReference>
<evidence type="ECO:0000256" key="6">
    <source>
        <dbReference type="PROSITE-ProRule" id="PRU00433"/>
    </source>
</evidence>
<evidence type="ECO:0000259" key="8">
    <source>
        <dbReference type="PROSITE" id="PS51007"/>
    </source>
</evidence>
<dbReference type="RefSeq" id="WP_130411033.1">
    <property type="nucleotide sequence ID" value="NZ_SHKX01000010.1"/>
</dbReference>
<dbReference type="PANTHER" id="PTHR11961">
    <property type="entry name" value="CYTOCHROME C"/>
    <property type="match status" value="1"/>
</dbReference>
<keyword evidence="7" id="KW-0732">Signal</keyword>
<feature type="chain" id="PRO_5020763140" evidence="7">
    <location>
        <begin position="27"/>
        <end position="128"/>
    </location>
</feature>
<evidence type="ECO:0000313" key="9">
    <source>
        <dbReference type="EMBL" id="RZU47819.1"/>
    </source>
</evidence>
<dbReference type="InterPro" id="IPR002327">
    <property type="entry name" value="Cyt_c_1A/1B"/>
</dbReference>
<dbReference type="Proteomes" id="UP000292423">
    <property type="component" value="Unassembled WGS sequence"/>
</dbReference>
<dbReference type="SUPFAM" id="SSF46626">
    <property type="entry name" value="Cytochrome c"/>
    <property type="match status" value="1"/>
</dbReference>
<evidence type="ECO:0000256" key="7">
    <source>
        <dbReference type="SAM" id="SignalP"/>
    </source>
</evidence>
<evidence type="ECO:0000256" key="4">
    <source>
        <dbReference type="ARBA" id="ARBA00022982"/>
    </source>
</evidence>
<dbReference type="EMBL" id="SHKX01000010">
    <property type="protein sequence ID" value="RZU47819.1"/>
    <property type="molecule type" value="Genomic_DNA"/>
</dbReference>
<evidence type="ECO:0000256" key="3">
    <source>
        <dbReference type="ARBA" id="ARBA00022723"/>
    </source>
</evidence>
<keyword evidence="2 6" id="KW-0349">Heme</keyword>
<reference evidence="9 10" key="1">
    <citation type="submission" date="2019-02" db="EMBL/GenBank/DDBJ databases">
        <title>Genomic Encyclopedia of Type Strains, Phase IV (KMG-IV): sequencing the most valuable type-strain genomes for metagenomic binning, comparative biology and taxonomic classification.</title>
        <authorList>
            <person name="Goeker M."/>
        </authorList>
    </citation>
    <scope>NUCLEOTIDE SEQUENCE [LARGE SCALE GENOMIC DNA]</scope>
    <source>
        <strain evidence="9 10">DSM 105135</strain>
    </source>
</reference>
<keyword evidence="10" id="KW-1185">Reference proteome</keyword>
<evidence type="ECO:0000256" key="2">
    <source>
        <dbReference type="ARBA" id="ARBA00022617"/>
    </source>
</evidence>
<comment type="caution">
    <text evidence="9">The sequence shown here is derived from an EMBL/GenBank/DDBJ whole genome shotgun (WGS) entry which is preliminary data.</text>
</comment>
<evidence type="ECO:0000256" key="1">
    <source>
        <dbReference type="ARBA" id="ARBA00022448"/>
    </source>
</evidence>
<dbReference type="GO" id="GO:0046872">
    <property type="term" value="F:metal ion binding"/>
    <property type="evidence" value="ECO:0007669"/>
    <property type="project" value="UniProtKB-KW"/>
</dbReference>
<dbReference type="AlphaFoldDB" id="A0A4Q7ZD44"/>
<accession>A0A4Q7ZD44</accession>
<keyword evidence="4" id="KW-0249">Electron transport</keyword>
<dbReference type="Gene3D" id="1.10.760.10">
    <property type="entry name" value="Cytochrome c-like domain"/>
    <property type="match status" value="1"/>
</dbReference>
<dbReference type="OrthoDB" id="9805828at2"/>
<dbReference type="PRINTS" id="PR00604">
    <property type="entry name" value="CYTCHRMECIAB"/>
</dbReference>
<organism evidence="9 10">
    <name type="scientific">Fluviicoccus keumensis</name>
    <dbReference type="NCBI Taxonomy" id="1435465"/>
    <lineage>
        <taxon>Bacteria</taxon>
        <taxon>Pseudomonadati</taxon>
        <taxon>Pseudomonadota</taxon>
        <taxon>Gammaproteobacteria</taxon>
        <taxon>Moraxellales</taxon>
        <taxon>Moraxellaceae</taxon>
        <taxon>Fluviicoccus</taxon>
    </lineage>
</organism>
<dbReference type="InterPro" id="IPR009056">
    <property type="entry name" value="Cyt_c-like_dom"/>
</dbReference>
<keyword evidence="1" id="KW-0813">Transport</keyword>
<evidence type="ECO:0000256" key="5">
    <source>
        <dbReference type="ARBA" id="ARBA00023004"/>
    </source>
</evidence>
<gene>
    <name evidence="9" type="ORF">EV700_0786</name>
</gene>
<feature type="signal peptide" evidence="7">
    <location>
        <begin position="1"/>
        <end position="26"/>
    </location>
</feature>
<name>A0A4Q7ZD44_9GAMM</name>
<dbReference type="GO" id="GO:0009055">
    <property type="term" value="F:electron transfer activity"/>
    <property type="evidence" value="ECO:0007669"/>
    <property type="project" value="InterPro"/>
</dbReference>
<keyword evidence="5 6" id="KW-0408">Iron</keyword>
<evidence type="ECO:0000313" key="10">
    <source>
        <dbReference type="Proteomes" id="UP000292423"/>
    </source>
</evidence>
<dbReference type="Pfam" id="PF00034">
    <property type="entry name" value="Cytochrom_C"/>
    <property type="match status" value="1"/>
</dbReference>
<dbReference type="PROSITE" id="PS51007">
    <property type="entry name" value="CYTC"/>
    <property type="match status" value="1"/>
</dbReference>
<keyword evidence="3 6" id="KW-0479">Metal-binding</keyword>
<proteinExistence type="predicted"/>
<sequence length="128" mass="13715">MKADNVFHQGLLALGVLLAFTAPVHAANNPANGQKVFAEECSECHSAKQGKNKKGPSLFGVAGLAAARTPDFEYSDAMKKSGLVWSSDKLDRYLTNPKSLVPGGKMKYDGLDNADSRSDLIAYLLTLK</sequence>
<dbReference type="GO" id="GO:0020037">
    <property type="term" value="F:heme binding"/>
    <property type="evidence" value="ECO:0007669"/>
    <property type="project" value="InterPro"/>
</dbReference>
<protein>
    <submittedName>
        <fullName evidence="9">Cytochrome c</fullName>
    </submittedName>
</protein>